<feature type="coiled-coil region" evidence="2">
    <location>
        <begin position="812"/>
        <end position="839"/>
    </location>
</feature>
<feature type="region of interest" description="Disordered" evidence="3">
    <location>
        <begin position="45"/>
        <end position="80"/>
    </location>
</feature>
<evidence type="ECO:0000259" key="4">
    <source>
        <dbReference type="PROSITE" id="PS50158"/>
    </source>
</evidence>
<dbReference type="GO" id="GO:0008270">
    <property type="term" value="F:zinc ion binding"/>
    <property type="evidence" value="ECO:0007669"/>
    <property type="project" value="UniProtKB-KW"/>
</dbReference>
<feature type="compositionally biased region" description="Acidic residues" evidence="3">
    <location>
        <begin position="1539"/>
        <end position="1555"/>
    </location>
</feature>
<dbReference type="PROSITE" id="PS50158">
    <property type="entry name" value="ZF_CCHC"/>
    <property type="match status" value="1"/>
</dbReference>
<proteinExistence type="predicted"/>
<dbReference type="InterPro" id="IPR001878">
    <property type="entry name" value="Znf_CCHC"/>
</dbReference>
<feature type="compositionally biased region" description="Low complexity" evidence="3">
    <location>
        <begin position="50"/>
        <end position="64"/>
    </location>
</feature>
<feature type="compositionally biased region" description="Polar residues" evidence="3">
    <location>
        <begin position="960"/>
        <end position="970"/>
    </location>
</feature>
<dbReference type="PROSITE" id="PS50330">
    <property type="entry name" value="UIM"/>
    <property type="match status" value="1"/>
</dbReference>
<evidence type="ECO:0000256" key="1">
    <source>
        <dbReference type="PROSITE-ProRule" id="PRU00047"/>
    </source>
</evidence>
<dbReference type="EMBL" id="BKCJ010006139">
    <property type="protein sequence ID" value="GEU70573.1"/>
    <property type="molecule type" value="Genomic_DNA"/>
</dbReference>
<feature type="compositionally biased region" description="Pro residues" evidence="3">
    <location>
        <begin position="1791"/>
        <end position="1809"/>
    </location>
</feature>
<feature type="region of interest" description="Disordered" evidence="3">
    <location>
        <begin position="1782"/>
        <end position="1863"/>
    </location>
</feature>
<feature type="compositionally biased region" description="Polar residues" evidence="3">
    <location>
        <begin position="65"/>
        <end position="80"/>
    </location>
</feature>
<feature type="domain" description="CCHC-type" evidence="4">
    <location>
        <begin position="422"/>
        <end position="438"/>
    </location>
</feature>
<keyword evidence="1" id="KW-0863">Zinc-finger</keyword>
<feature type="compositionally biased region" description="Basic and acidic residues" evidence="3">
    <location>
        <begin position="373"/>
        <end position="389"/>
    </location>
</feature>
<feature type="compositionally biased region" description="Low complexity" evidence="3">
    <location>
        <begin position="1493"/>
        <end position="1504"/>
    </location>
</feature>
<gene>
    <name evidence="5" type="ORF">Tci_042551</name>
</gene>
<evidence type="ECO:0000256" key="2">
    <source>
        <dbReference type="SAM" id="Coils"/>
    </source>
</evidence>
<dbReference type="InterPro" id="IPR003903">
    <property type="entry name" value="UIM_dom"/>
</dbReference>
<feature type="compositionally biased region" description="Basic residues" evidence="3">
    <location>
        <begin position="1513"/>
        <end position="1527"/>
    </location>
</feature>
<keyword evidence="1" id="KW-0479">Metal-binding</keyword>
<evidence type="ECO:0000256" key="3">
    <source>
        <dbReference type="SAM" id="MobiDB-lite"/>
    </source>
</evidence>
<feature type="region of interest" description="Disordered" evidence="3">
    <location>
        <begin position="1469"/>
        <end position="1721"/>
    </location>
</feature>
<dbReference type="InterPro" id="IPR013103">
    <property type="entry name" value="RVT_2"/>
</dbReference>
<feature type="compositionally biased region" description="Basic and acidic residues" evidence="3">
    <location>
        <begin position="1709"/>
        <end position="1721"/>
    </location>
</feature>
<dbReference type="Pfam" id="PF07727">
    <property type="entry name" value="RVT_2"/>
    <property type="match status" value="1"/>
</dbReference>
<accession>A0A6L2M955</accession>
<dbReference type="GO" id="GO:0003676">
    <property type="term" value="F:nucleic acid binding"/>
    <property type="evidence" value="ECO:0007669"/>
    <property type="project" value="InterPro"/>
</dbReference>
<name>A0A6L2M955_TANCI</name>
<feature type="region of interest" description="Disordered" evidence="3">
    <location>
        <begin position="339"/>
        <end position="390"/>
    </location>
</feature>
<keyword evidence="2" id="KW-0175">Coiled coil</keyword>
<feature type="compositionally biased region" description="Basic and acidic residues" evidence="3">
    <location>
        <begin position="1556"/>
        <end position="1566"/>
    </location>
</feature>
<organism evidence="5">
    <name type="scientific">Tanacetum cinerariifolium</name>
    <name type="common">Dalmatian daisy</name>
    <name type="synonym">Chrysanthemum cinerariifolium</name>
    <dbReference type="NCBI Taxonomy" id="118510"/>
    <lineage>
        <taxon>Eukaryota</taxon>
        <taxon>Viridiplantae</taxon>
        <taxon>Streptophyta</taxon>
        <taxon>Embryophyta</taxon>
        <taxon>Tracheophyta</taxon>
        <taxon>Spermatophyta</taxon>
        <taxon>Magnoliopsida</taxon>
        <taxon>eudicotyledons</taxon>
        <taxon>Gunneridae</taxon>
        <taxon>Pentapetalae</taxon>
        <taxon>asterids</taxon>
        <taxon>campanulids</taxon>
        <taxon>Asterales</taxon>
        <taxon>Asteraceae</taxon>
        <taxon>Asteroideae</taxon>
        <taxon>Anthemideae</taxon>
        <taxon>Anthemidinae</taxon>
        <taxon>Tanacetum</taxon>
    </lineage>
</organism>
<protein>
    <submittedName>
        <fullName evidence="5">Retrovirus-related Pol polyprotein from transposon TNT 1-94</fullName>
    </submittedName>
</protein>
<keyword evidence="1" id="KW-0862">Zinc</keyword>
<comment type="caution">
    <text evidence="5">The sequence shown here is derived from an EMBL/GenBank/DDBJ whole genome shotgun (WGS) entry which is preliminary data.</text>
</comment>
<feature type="non-terminal residue" evidence="5">
    <location>
        <position position="2040"/>
    </location>
</feature>
<evidence type="ECO:0000313" key="5">
    <source>
        <dbReference type="EMBL" id="GEU70573.1"/>
    </source>
</evidence>
<sequence>MRCHIVPNPPSPTPYVPPTNKDWDTLFLPMFDEYFNPPQSVVSLVPMTASPRPGDPSGTPSTTTINQDAPSPCTSQTPQETQSLVILSGVEEHFHDIEVAHLDNDPFFNVPVPEPNFKESSSREVIPTNVILDELGGVLKNKARLVAKGYCQEERIDFEESFASVARLEAIRIFIAYVAHKNMKIYQMDVKTAFLNGILREEVYVSQPDGFVDQDNPNHVYKMKKALYTLKQALRAWYDLLSSFLFSQKFSKGTVDPTLFTRKEGKYILLVQIHDFRFLKVPEIFLNKSKYDFEIIKKYGMETSDLVDTPMMEKSKLDKDPQGNLQTMIMQVAKIPEEVHLADKENQEKDKIGSKPDKNGKRGKAGKSQKPLQMKEEEKPKKTKKEWPKTHAQIKKGLHLHLQTMSAEEEGQARPGQARIVKCYNCNGTGYIARNCTQPKQPQNSEYFKDKMLLMQAQENGVALDAEQLLFLAGGPDKAFDDDVDEQPIQDLALNMDNVFQAKDCDAFDLDNDTFMMIYNDMCEPSAPSVSNSSRNAVVKNTLTAELATYREQVELYERRAKFELTEREQKINEQLRLVISDHNFKEETLKRELHSTKLQLASTINRNKSMVEETTFLKQDFKQKENKLLADFLNMKSLKEKVKDKLVKQEQSLQTVHVLCRPRPLYNDQNKVAIGYKNPLCLTHNHARAKVHNTEDTLEIAEITRKKMNAKMTDPECVTHKVSRPIKVFTVYPLNTPATLVPRVLPTTSQVKIHIFTLIQLFSKFDKTCKKRITPSAITDGERGFEQTKACYLQEVIPFFQTIKDNFEGIQKALTREVKQMKDVFEELEAKVAQFLTRTKHAVNVELIVPRLRNNRDAHLDYLRHLKESVETICDIVEEAKVVRPLDRSIVSACRYTQHSQELLEYAIGTCPQGSQLRAKQLAYIPLIRKKQVIIAQPSNKLDSTTHLHVVTVKSQKTNVSVPPSTGVNSCPIAGGSQPKSHVKPNRISPAKGDNKLPVDNQPRKIKSYLRTSNRIDSSSCLKSTVINSHSDSICQTCTKCLTLFNHDLCVATCLESTMATPFIRYNSNVERKVKQVWKPRQVRQVWKPTGKVLTTIGHQWRPTGRIFNLGNQCPLTKFTPPKVVSATQHTKWASICANKKEPNQNWGSNFLNSPSLSGFKCRSYRSSFDKMTDVNASSGQTPIMAPHVRTDDQILPHIRWVPIGKSNCYLDLEKSQSNPIYKIAVYFLKNTNFMRAFTASSTIPSIYIQQFWDTILYDKKAGCYRCQLDEQWFDLTKETLREALQIKPVNHNQAFAAPPSIDGLIDFVNQLGYPKLVMNLSTIVTNDMFQPWRALLTIINLCLTRKTFGFERPRAPVLQILWGIVTRTNIDYAERIWEEFNQSIHTFIEDKRNLKHMFHPRPDSPLHLSNEEPVLGYLKFSAKGTKREIFGMPIPGRLITANIREASYYKEYHDNVAKHRGFLAGETRSTQDLPAPKPAKPARKPQYTAQKAPSKPSISSPATRTTDKPAKAKRIKRSIYRKTRQPRSSPKSVGASEAEEVPAEEPQVVDEDADYQKAMEESMKDAYALPKGPLPPVVIGEPESGKYQPLPEVPGKGKAKVTEERVSEPTASSFHDESPYEVLGQSNSEEESEKIMLGVEKGGQDEGQAGPDPDAQAEDQTGSDAGAQAEGQAGSNPDETSKGQAGPDPGNAEARVQSTSSPVVHAGSDREHMDLDVANERLDKHEARLYTLEQLDIPQPVSIAVSEVVTDAVDWAMQAPLRNRFRDLPEADMKEILHQRMKKDRESPKTPPGSPSHQPPPPPPPAGPSGTSGALRASRSQVTPPPPPPISTNKDSPSKGSVAPSPSKMAATTEHQDWTTPDVTLKPLISLTLTNLDMDEAMGPDEQAQLSDEEDIGSAHILTVNLRQGWWKPFEEERPTTPEPAWSIRTSDVPVPTNNWASTLASNYSPPHEDSLLMQTGDIATFMDWFCKRRGITELKPQDLEGPAYEIVKVFHPDVIHLQYQMKECHKLLTDSVDNPILRHNVSKPLPLGGPPGQ</sequence>
<feature type="region of interest" description="Disordered" evidence="3">
    <location>
        <begin position="960"/>
        <end position="1002"/>
    </location>
</feature>
<feature type="compositionally biased region" description="Basic and acidic residues" evidence="3">
    <location>
        <begin position="339"/>
        <end position="360"/>
    </location>
</feature>
<reference evidence="5" key="1">
    <citation type="journal article" date="2019" name="Sci. Rep.">
        <title>Draft genome of Tanacetum cinerariifolium, the natural source of mosquito coil.</title>
        <authorList>
            <person name="Yamashiro T."/>
            <person name="Shiraishi A."/>
            <person name="Satake H."/>
            <person name="Nakayama K."/>
        </authorList>
    </citation>
    <scope>NUCLEOTIDE SEQUENCE</scope>
</reference>